<dbReference type="Proteomes" id="UP000001312">
    <property type="component" value="Unassembled WGS sequence"/>
</dbReference>
<keyword evidence="2" id="KW-1185">Reference proteome</keyword>
<reference evidence="2" key="1">
    <citation type="journal article" date="2011" name="PLoS Genet.">
        <title>Genomic analysis of the necrotrophic fungal pathogens Sclerotinia sclerotiorum and Botrytis cinerea.</title>
        <authorList>
            <person name="Amselem J."/>
            <person name="Cuomo C.A."/>
            <person name="van Kan J.A."/>
            <person name="Viaud M."/>
            <person name="Benito E.P."/>
            <person name="Couloux A."/>
            <person name="Coutinho P.M."/>
            <person name="de Vries R.P."/>
            <person name="Dyer P.S."/>
            <person name="Fillinger S."/>
            <person name="Fournier E."/>
            <person name="Gout L."/>
            <person name="Hahn M."/>
            <person name="Kohn L."/>
            <person name="Lapalu N."/>
            <person name="Plummer K.M."/>
            <person name="Pradier J.M."/>
            <person name="Quevillon E."/>
            <person name="Sharon A."/>
            <person name="Simon A."/>
            <person name="ten Have A."/>
            <person name="Tudzynski B."/>
            <person name="Tudzynski P."/>
            <person name="Wincker P."/>
            <person name="Andrew M."/>
            <person name="Anthouard V."/>
            <person name="Beever R.E."/>
            <person name="Beffa R."/>
            <person name="Benoit I."/>
            <person name="Bouzid O."/>
            <person name="Brault B."/>
            <person name="Chen Z."/>
            <person name="Choquer M."/>
            <person name="Collemare J."/>
            <person name="Cotton P."/>
            <person name="Danchin E.G."/>
            <person name="Da Silva C."/>
            <person name="Gautier A."/>
            <person name="Giraud C."/>
            <person name="Giraud T."/>
            <person name="Gonzalez C."/>
            <person name="Grossetete S."/>
            <person name="Guldener U."/>
            <person name="Henrissat B."/>
            <person name="Howlett B.J."/>
            <person name="Kodira C."/>
            <person name="Kretschmer M."/>
            <person name="Lappartient A."/>
            <person name="Leroch M."/>
            <person name="Levis C."/>
            <person name="Mauceli E."/>
            <person name="Neuveglise C."/>
            <person name="Oeser B."/>
            <person name="Pearson M."/>
            <person name="Poulain J."/>
            <person name="Poussereau N."/>
            <person name="Quesneville H."/>
            <person name="Rascle C."/>
            <person name="Schumacher J."/>
            <person name="Segurens B."/>
            <person name="Sexton A."/>
            <person name="Silva E."/>
            <person name="Sirven C."/>
            <person name="Soanes D.M."/>
            <person name="Talbot N.J."/>
            <person name="Templeton M."/>
            <person name="Yandava C."/>
            <person name="Yarden O."/>
            <person name="Zeng Q."/>
            <person name="Rollins J.A."/>
            <person name="Lebrun M.H."/>
            <person name="Dickman M."/>
        </authorList>
    </citation>
    <scope>NUCLEOTIDE SEQUENCE [LARGE SCALE GENOMIC DNA]</scope>
    <source>
        <strain evidence="2">ATCC 18683 / 1980 / Ss-1</strain>
    </source>
</reference>
<dbReference type="GeneID" id="5486035"/>
<protein>
    <submittedName>
        <fullName evidence="1">Uncharacterized protein</fullName>
    </submittedName>
</protein>
<dbReference type="InParanoid" id="A7ETM5"/>
<dbReference type="RefSeq" id="XP_001589918.1">
    <property type="nucleotide sequence ID" value="XM_001589868.1"/>
</dbReference>
<organism evidence="1 2">
    <name type="scientific">Sclerotinia sclerotiorum (strain ATCC 18683 / 1980 / Ss-1)</name>
    <name type="common">White mold</name>
    <name type="synonym">Whetzelinia sclerotiorum</name>
    <dbReference type="NCBI Taxonomy" id="665079"/>
    <lineage>
        <taxon>Eukaryota</taxon>
        <taxon>Fungi</taxon>
        <taxon>Dikarya</taxon>
        <taxon>Ascomycota</taxon>
        <taxon>Pezizomycotina</taxon>
        <taxon>Leotiomycetes</taxon>
        <taxon>Helotiales</taxon>
        <taxon>Sclerotiniaceae</taxon>
        <taxon>Sclerotinia</taxon>
    </lineage>
</organism>
<gene>
    <name evidence="1" type="ORF">SS1G_08682</name>
</gene>
<evidence type="ECO:0000313" key="1">
    <source>
        <dbReference type="EMBL" id="EDN92817.1"/>
    </source>
</evidence>
<sequence length="49" mass="5872">MIRDVTFGIVRFNMAFPWNIPNKALRVWVMSNGTRTRRRLTEEELHPIT</sequence>
<dbReference type="KEGG" id="ssl:SS1G_08682"/>
<accession>A7ETM5</accession>
<dbReference type="AlphaFoldDB" id="A7ETM5"/>
<proteinExistence type="predicted"/>
<evidence type="ECO:0000313" key="2">
    <source>
        <dbReference type="Proteomes" id="UP000001312"/>
    </source>
</evidence>
<name>A7ETM5_SCLS1</name>
<dbReference type="EMBL" id="CH476632">
    <property type="protein sequence ID" value="EDN92817.1"/>
    <property type="molecule type" value="Genomic_DNA"/>
</dbReference>